<dbReference type="RefSeq" id="XP_056539729.1">
    <property type="nucleotide sequence ID" value="XM_056692023.1"/>
</dbReference>
<name>A0A9W9HS75_9EURO</name>
<dbReference type="Gene3D" id="3.80.10.10">
    <property type="entry name" value="Ribonuclease Inhibitor"/>
    <property type="match status" value="1"/>
</dbReference>
<dbReference type="EMBL" id="JAPQKN010000007">
    <property type="protein sequence ID" value="KAJ5153421.1"/>
    <property type="molecule type" value="Genomic_DNA"/>
</dbReference>
<proteinExistence type="predicted"/>
<evidence type="ECO:0000313" key="1">
    <source>
        <dbReference type="EMBL" id="KAJ5153421.1"/>
    </source>
</evidence>
<evidence type="ECO:0008006" key="3">
    <source>
        <dbReference type="Google" id="ProtNLM"/>
    </source>
</evidence>
<gene>
    <name evidence="1" type="ORF">N7482_009899</name>
</gene>
<comment type="caution">
    <text evidence="1">The sequence shown here is derived from an EMBL/GenBank/DDBJ whole genome shotgun (WGS) entry which is preliminary data.</text>
</comment>
<dbReference type="OrthoDB" id="3945550at2759"/>
<dbReference type="SUPFAM" id="SSF52047">
    <property type="entry name" value="RNI-like"/>
    <property type="match status" value="1"/>
</dbReference>
<sequence>MDRVPNEILGQICLYLQGPEHGPCRDLSSLSWVKWICYNAAAPILYRKLTLKFWDMESLLHRDRSWAPLKSLIAYLDYLEQLDFITTNEFTSDLQQAISYYHPNCRVNITWRQAVGYSVLGTETRKQLNHRETWSDYEFDINVLQLPGLHSLAVTLIDSKRLSAGREDLDEMLPFLVTAPGLKHLDLQGQIDHLGFPLARLRGKWQGLIDARPPSQISQLESIIISGSGPREDILFKLAAAGNLSNLRTAVLAKVYEPENLAKVAKLFPNLERLFIEPNPRRRRWIHLKADHDDSIAAIRAFRPLKYLCLHSLRKVENFHRIVEQHGPSLKGLIIEPSGPAHSQYPRLEVSDIVQLATCCPNLEELRLQVQRSVGSQAECELYKALGGFFNLDSLVLDLQFDARIEPARRHLDMEDPTALRTTFMNAARDEKLALGIWAMIKLNKASRLQYLRVVPFGNERFPGEESYLLYCFARSFLVTRYNFQNPASPSVEEIGTRAREIARERTESSVYSDEIDELSLPERLTLLLHDIWPQVPEPCDWRSCWTSFPFETDTT</sequence>
<protein>
    <recommendedName>
        <fullName evidence="3">F-box domain-containing protein</fullName>
    </recommendedName>
</protein>
<dbReference type="InterPro" id="IPR032675">
    <property type="entry name" value="LRR_dom_sf"/>
</dbReference>
<dbReference type="Proteomes" id="UP001149163">
    <property type="component" value="Unassembled WGS sequence"/>
</dbReference>
<dbReference type="GeneID" id="81431199"/>
<accession>A0A9W9HS75</accession>
<reference evidence="1" key="1">
    <citation type="submission" date="2022-11" db="EMBL/GenBank/DDBJ databases">
        <authorList>
            <person name="Petersen C."/>
        </authorList>
    </citation>
    <scope>NUCLEOTIDE SEQUENCE</scope>
    <source>
        <strain evidence="1">IBT 26290</strain>
    </source>
</reference>
<keyword evidence="2" id="KW-1185">Reference proteome</keyword>
<organism evidence="1 2">
    <name type="scientific">Penicillium canariense</name>
    <dbReference type="NCBI Taxonomy" id="189055"/>
    <lineage>
        <taxon>Eukaryota</taxon>
        <taxon>Fungi</taxon>
        <taxon>Dikarya</taxon>
        <taxon>Ascomycota</taxon>
        <taxon>Pezizomycotina</taxon>
        <taxon>Eurotiomycetes</taxon>
        <taxon>Eurotiomycetidae</taxon>
        <taxon>Eurotiales</taxon>
        <taxon>Aspergillaceae</taxon>
        <taxon>Penicillium</taxon>
    </lineage>
</organism>
<reference evidence="1" key="2">
    <citation type="journal article" date="2023" name="IMA Fungus">
        <title>Comparative genomic study of the Penicillium genus elucidates a diverse pangenome and 15 lateral gene transfer events.</title>
        <authorList>
            <person name="Petersen C."/>
            <person name="Sorensen T."/>
            <person name="Nielsen M.R."/>
            <person name="Sondergaard T.E."/>
            <person name="Sorensen J.L."/>
            <person name="Fitzpatrick D.A."/>
            <person name="Frisvad J.C."/>
            <person name="Nielsen K.L."/>
        </authorList>
    </citation>
    <scope>NUCLEOTIDE SEQUENCE</scope>
    <source>
        <strain evidence="1">IBT 26290</strain>
    </source>
</reference>
<dbReference type="AlphaFoldDB" id="A0A9W9HS75"/>
<evidence type="ECO:0000313" key="2">
    <source>
        <dbReference type="Proteomes" id="UP001149163"/>
    </source>
</evidence>